<evidence type="ECO:0000256" key="10">
    <source>
        <dbReference type="RuleBase" id="RU366056"/>
    </source>
</evidence>
<accession>A0AAD5Y2U7</accession>
<evidence type="ECO:0000313" key="12">
    <source>
        <dbReference type="Proteomes" id="UP001211065"/>
    </source>
</evidence>
<evidence type="ECO:0000256" key="2">
    <source>
        <dbReference type="ARBA" id="ARBA00004687"/>
    </source>
</evidence>
<evidence type="ECO:0000256" key="1">
    <source>
        <dbReference type="ARBA" id="ARBA00004389"/>
    </source>
</evidence>
<keyword evidence="12" id="KW-1185">Reference proteome</keyword>
<reference evidence="11" key="1">
    <citation type="submission" date="2020-05" db="EMBL/GenBank/DDBJ databases">
        <title>Phylogenomic resolution of chytrid fungi.</title>
        <authorList>
            <person name="Stajich J.E."/>
            <person name="Amses K."/>
            <person name="Simmons R."/>
            <person name="Seto K."/>
            <person name="Myers J."/>
            <person name="Bonds A."/>
            <person name="Quandt C.A."/>
            <person name="Barry K."/>
            <person name="Liu P."/>
            <person name="Grigoriev I."/>
            <person name="Longcore J.E."/>
            <person name="James T.Y."/>
        </authorList>
    </citation>
    <scope>NUCLEOTIDE SEQUENCE</scope>
    <source>
        <strain evidence="11">JEL0476</strain>
    </source>
</reference>
<dbReference type="GO" id="GO:0005789">
    <property type="term" value="C:endoplasmic reticulum membrane"/>
    <property type="evidence" value="ECO:0007669"/>
    <property type="project" value="UniProtKB-SubCell"/>
</dbReference>
<feature type="transmembrane region" description="Helical" evidence="10">
    <location>
        <begin position="156"/>
        <end position="179"/>
    </location>
</feature>
<evidence type="ECO:0000313" key="11">
    <source>
        <dbReference type="EMBL" id="KAJ3226301.1"/>
    </source>
</evidence>
<protein>
    <recommendedName>
        <fullName evidence="10">Protein PBN1</fullName>
    </recommendedName>
</protein>
<evidence type="ECO:0000256" key="8">
    <source>
        <dbReference type="ARBA" id="ARBA00023136"/>
    </source>
</evidence>
<evidence type="ECO:0000256" key="6">
    <source>
        <dbReference type="ARBA" id="ARBA00022824"/>
    </source>
</evidence>
<sequence>MHPNFLIPAEVTNGADELILLILNLTTSAFVDKYQINNLNSVISLVSNKTDLEAPEFMADSNFNCFFMDLNSKFHKNGTLIPFHLRYHKPSFAGKYEEVKLNLPELYLIKKPTGKLSCNMNDFEVKKHFNQLESNFMKGEDNGLIFKVPIGVKGDIAWVSTLTIIFSTFGTFYLCYQLLSLPNF</sequence>
<dbReference type="AlphaFoldDB" id="A0AAD5Y2U7"/>
<evidence type="ECO:0000256" key="9">
    <source>
        <dbReference type="ARBA" id="ARBA00023180"/>
    </source>
</evidence>
<proteinExistence type="inferred from homology"/>
<comment type="subcellular location">
    <subcellularLocation>
        <location evidence="1 10">Endoplasmic reticulum membrane</location>
        <topology evidence="1 10">Single-pass membrane protein</topology>
    </subcellularLocation>
</comment>
<dbReference type="PANTHER" id="PTHR28650">
    <property type="entry name" value="PHOSPHATIDYLINOSITOL-GLYCAN BIOSYNTHESIS CLASS X PROTEIN"/>
    <property type="match status" value="1"/>
</dbReference>
<name>A0AAD5Y2U7_9FUNG</name>
<keyword evidence="7 10" id="KW-1133">Transmembrane helix</keyword>
<dbReference type="InterPro" id="IPR040039">
    <property type="entry name" value="PIGX"/>
</dbReference>
<evidence type="ECO:0000256" key="3">
    <source>
        <dbReference type="ARBA" id="ARBA00010345"/>
    </source>
</evidence>
<dbReference type="Pfam" id="PF08320">
    <property type="entry name" value="PIG-X"/>
    <property type="match status" value="1"/>
</dbReference>
<keyword evidence="4 10" id="KW-0337">GPI-anchor biosynthesis</keyword>
<gene>
    <name evidence="11" type="ORF">HK099_005132</name>
</gene>
<organism evidence="11 12">
    <name type="scientific">Clydaea vesicula</name>
    <dbReference type="NCBI Taxonomy" id="447962"/>
    <lineage>
        <taxon>Eukaryota</taxon>
        <taxon>Fungi</taxon>
        <taxon>Fungi incertae sedis</taxon>
        <taxon>Chytridiomycota</taxon>
        <taxon>Chytridiomycota incertae sedis</taxon>
        <taxon>Chytridiomycetes</taxon>
        <taxon>Lobulomycetales</taxon>
        <taxon>Lobulomycetaceae</taxon>
        <taxon>Clydaea</taxon>
    </lineage>
</organism>
<dbReference type="GO" id="GO:0006506">
    <property type="term" value="P:GPI anchor biosynthetic process"/>
    <property type="evidence" value="ECO:0007669"/>
    <property type="project" value="UniProtKB-KW"/>
</dbReference>
<keyword evidence="5 10" id="KW-0812">Transmembrane</keyword>
<comment type="caution">
    <text evidence="11">The sequence shown here is derived from an EMBL/GenBank/DDBJ whole genome shotgun (WGS) entry which is preliminary data.</text>
</comment>
<keyword evidence="8 10" id="KW-0472">Membrane</keyword>
<dbReference type="PANTHER" id="PTHR28650:SF1">
    <property type="entry name" value="PHOSPHATIDYLINOSITOL-GLYCAN BIOSYNTHESIS CLASS X PROTEIN"/>
    <property type="match status" value="1"/>
</dbReference>
<keyword evidence="6 10" id="KW-0256">Endoplasmic reticulum</keyword>
<dbReference type="InterPro" id="IPR013233">
    <property type="entry name" value="PIG-X/PBN1"/>
</dbReference>
<evidence type="ECO:0000256" key="5">
    <source>
        <dbReference type="ARBA" id="ARBA00022692"/>
    </source>
</evidence>
<dbReference type="Proteomes" id="UP001211065">
    <property type="component" value="Unassembled WGS sequence"/>
</dbReference>
<keyword evidence="9" id="KW-0325">Glycoprotein</keyword>
<evidence type="ECO:0000256" key="7">
    <source>
        <dbReference type="ARBA" id="ARBA00022989"/>
    </source>
</evidence>
<dbReference type="EMBL" id="JADGJW010000039">
    <property type="protein sequence ID" value="KAJ3226301.1"/>
    <property type="molecule type" value="Genomic_DNA"/>
</dbReference>
<comment type="function">
    <text evidence="10">Required for proper folding and/or the stability of a subset of proteins in the endoplasmic reticulum. Component of glycosylphosphatidylinositol-mannosyltransferase 1 which transfers the first of the 4 mannoses in the GPI-anchor precursors during GPI-anchor biosynthesis. Probably acts by stabilizing the mannosyltransferase GPI14.</text>
</comment>
<comment type="pathway">
    <text evidence="2 10">Glycolipid biosynthesis; glycosylphosphatidylinositol-anchor biosynthesis.</text>
</comment>
<evidence type="ECO:0000256" key="4">
    <source>
        <dbReference type="ARBA" id="ARBA00022502"/>
    </source>
</evidence>
<comment type="similarity">
    <text evidence="3 10">Belongs to the PIGX family.</text>
</comment>
<dbReference type="SMART" id="SM00780">
    <property type="entry name" value="PIG-X"/>
    <property type="match status" value="1"/>
</dbReference>